<evidence type="ECO:0000313" key="3">
    <source>
        <dbReference type="Proteomes" id="UP000709295"/>
    </source>
</evidence>
<keyword evidence="1" id="KW-1133">Transmembrane helix</keyword>
<dbReference type="Proteomes" id="UP000709295">
    <property type="component" value="Unassembled WGS sequence"/>
</dbReference>
<keyword evidence="1" id="KW-0472">Membrane</keyword>
<feature type="transmembrane region" description="Helical" evidence="1">
    <location>
        <begin position="12"/>
        <end position="33"/>
    </location>
</feature>
<keyword evidence="3" id="KW-1185">Reference proteome</keyword>
<organism evidence="2 3">
    <name type="scientific">Phytophthora aleatoria</name>
    <dbReference type="NCBI Taxonomy" id="2496075"/>
    <lineage>
        <taxon>Eukaryota</taxon>
        <taxon>Sar</taxon>
        <taxon>Stramenopiles</taxon>
        <taxon>Oomycota</taxon>
        <taxon>Peronosporomycetes</taxon>
        <taxon>Peronosporales</taxon>
        <taxon>Peronosporaceae</taxon>
        <taxon>Phytophthora</taxon>
    </lineage>
</organism>
<name>A0A8J5J0T7_9STRA</name>
<proteinExistence type="predicted"/>
<dbReference type="AlphaFoldDB" id="A0A8J5J0T7"/>
<evidence type="ECO:0000256" key="1">
    <source>
        <dbReference type="SAM" id="Phobius"/>
    </source>
</evidence>
<reference evidence="2" key="1">
    <citation type="submission" date="2021-01" db="EMBL/GenBank/DDBJ databases">
        <title>Phytophthora aleatoria, a newly-described species from Pinus radiata is distinct from Phytophthora cactorum isolates based on comparative genomics.</title>
        <authorList>
            <person name="Mcdougal R."/>
            <person name="Panda P."/>
            <person name="Williams N."/>
            <person name="Studholme D.J."/>
        </authorList>
    </citation>
    <scope>NUCLEOTIDE SEQUENCE</scope>
    <source>
        <strain evidence="2">NZFS 4037</strain>
    </source>
</reference>
<evidence type="ECO:0000313" key="2">
    <source>
        <dbReference type="EMBL" id="KAG6956912.1"/>
    </source>
</evidence>
<keyword evidence="1" id="KW-0812">Transmembrane</keyword>
<gene>
    <name evidence="2" type="ORF">JG688_00011213</name>
</gene>
<dbReference type="EMBL" id="JAENGY010000769">
    <property type="protein sequence ID" value="KAG6956912.1"/>
    <property type="molecule type" value="Genomic_DNA"/>
</dbReference>
<accession>A0A8J5J0T7</accession>
<comment type="caution">
    <text evidence="2">The sequence shown here is derived from an EMBL/GenBank/DDBJ whole genome shotgun (WGS) entry which is preliminary data.</text>
</comment>
<protein>
    <submittedName>
        <fullName evidence="2">Uncharacterized protein</fullName>
    </submittedName>
</protein>
<sequence>MNLDSYCNTTSWTRVILVCVLTPVPSLLVAVLLECLPLRPPSEGWAANWVFWLRLSLANMVLEIYRNYGYGSWTGRHIHSCSTHHWLSCAPLDAIRSHSNRGFRGPNCEWLDLVISWVSFLS</sequence>